<protein>
    <submittedName>
        <fullName evidence="1">Uncharacterized protein</fullName>
    </submittedName>
</protein>
<dbReference type="AlphaFoldDB" id="A0A0C9U8X8"/>
<dbReference type="HOGENOM" id="CLU_147536_0_0_1"/>
<proteinExistence type="predicted"/>
<sequence>MSSVPNTKLSRYGGWLPSSAVHKTFIENHTNLVAKRLEDRTSHLHVPASDRLPGSAESLHVPSVQAFADAIHEDPVMSDLFDKIFLQASPLNQVMNFDKLLFILDVLILDVLISEPPPPPLLYHHQRERREDLRAYRGADIPLVWAPQ</sequence>
<accession>A0A0C9U8X8</accession>
<reference evidence="2" key="2">
    <citation type="submission" date="2015-01" db="EMBL/GenBank/DDBJ databases">
        <title>Evolutionary Origins and Diversification of the Mycorrhizal Mutualists.</title>
        <authorList>
            <consortium name="DOE Joint Genome Institute"/>
            <consortium name="Mycorrhizal Genomics Consortium"/>
            <person name="Kohler A."/>
            <person name="Kuo A."/>
            <person name="Nagy L.G."/>
            <person name="Floudas D."/>
            <person name="Copeland A."/>
            <person name="Barry K.W."/>
            <person name="Cichocki N."/>
            <person name="Veneault-Fourrey C."/>
            <person name="LaButti K."/>
            <person name="Lindquist E.A."/>
            <person name="Lipzen A."/>
            <person name="Lundell T."/>
            <person name="Morin E."/>
            <person name="Murat C."/>
            <person name="Riley R."/>
            <person name="Ohm R."/>
            <person name="Sun H."/>
            <person name="Tunlid A."/>
            <person name="Henrissat B."/>
            <person name="Grigoriev I.V."/>
            <person name="Hibbett D.S."/>
            <person name="Martin F."/>
        </authorList>
    </citation>
    <scope>NUCLEOTIDE SEQUENCE [LARGE SCALE GENOMIC DNA]</scope>
    <source>
        <strain evidence="2">ATCC 200175</strain>
    </source>
</reference>
<name>A0A0C9U8X8_PAXIN</name>
<evidence type="ECO:0000313" key="2">
    <source>
        <dbReference type="Proteomes" id="UP000053647"/>
    </source>
</evidence>
<dbReference type="EMBL" id="KN819335">
    <property type="protein sequence ID" value="KIJ15837.1"/>
    <property type="molecule type" value="Genomic_DNA"/>
</dbReference>
<organism evidence="1 2">
    <name type="scientific">Paxillus involutus ATCC 200175</name>
    <dbReference type="NCBI Taxonomy" id="664439"/>
    <lineage>
        <taxon>Eukaryota</taxon>
        <taxon>Fungi</taxon>
        <taxon>Dikarya</taxon>
        <taxon>Basidiomycota</taxon>
        <taxon>Agaricomycotina</taxon>
        <taxon>Agaricomycetes</taxon>
        <taxon>Agaricomycetidae</taxon>
        <taxon>Boletales</taxon>
        <taxon>Paxilineae</taxon>
        <taxon>Paxillaceae</taxon>
        <taxon>Paxillus</taxon>
    </lineage>
</organism>
<gene>
    <name evidence="1" type="ORF">PAXINDRAFT_11415</name>
</gene>
<reference evidence="1 2" key="1">
    <citation type="submission" date="2014-06" db="EMBL/GenBank/DDBJ databases">
        <authorList>
            <consortium name="DOE Joint Genome Institute"/>
            <person name="Kuo A."/>
            <person name="Kohler A."/>
            <person name="Nagy L.G."/>
            <person name="Floudas D."/>
            <person name="Copeland A."/>
            <person name="Barry K.W."/>
            <person name="Cichocki N."/>
            <person name="Veneault-Fourrey C."/>
            <person name="LaButti K."/>
            <person name="Lindquist E.A."/>
            <person name="Lipzen A."/>
            <person name="Lundell T."/>
            <person name="Morin E."/>
            <person name="Murat C."/>
            <person name="Sun H."/>
            <person name="Tunlid A."/>
            <person name="Henrissat B."/>
            <person name="Grigoriev I.V."/>
            <person name="Hibbett D.S."/>
            <person name="Martin F."/>
            <person name="Nordberg H.P."/>
            <person name="Cantor M.N."/>
            <person name="Hua S.X."/>
        </authorList>
    </citation>
    <scope>NUCLEOTIDE SEQUENCE [LARGE SCALE GENOMIC DNA]</scope>
    <source>
        <strain evidence="1 2">ATCC 200175</strain>
    </source>
</reference>
<dbReference type="OrthoDB" id="2686363at2759"/>
<dbReference type="Proteomes" id="UP000053647">
    <property type="component" value="Unassembled WGS sequence"/>
</dbReference>
<evidence type="ECO:0000313" key="1">
    <source>
        <dbReference type="EMBL" id="KIJ15837.1"/>
    </source>
</evidence>
<keyword evidence="2" id="KW-1185">Reference proteome</keyword>